<organism evidence="4 5">
    <name type="scientific">Solanum commersonii</name>
    <name type="common">Commerson's wild potato</name>
    <name type="synonym">Commerson's nightshade</name>
    <dbReference type="NCBI Taxonomy" id="4109"/>
    <lineage>
        <taxon>Eukaryota</taxon>
        <taxon>Viridiplantae</taxon>
        <taxon>Streptophyta</taxon>
        <taxon>Embryophyta</taxon>
        <taxon>Tracheophyta</taxon>
        <taxon>Spermatophyta</taxon>
        <taxon>Magnoliopsida</taxon>
        <taxon>eudicotyledons</taxon>
        <taxon>Gunneridae</taxon>
        <taxon>Pentapetalae</taxon>
        <taxon>asterids</taxon>
        <taxon>lamiids</taxon>
        <taxon>Solanales</taxon>
        <taxon>Solanaceae</taxon>
        <taxon>Solanoideae</taxon>
        <taxon>Solaneae</taxon>
        <taxon>Solanum</taxon>
    </lineage>
</organism>
<comment type="caution">
    <text evidence="4">The sequence shown here is derived from an EMBL/GenBank/DDBJ whole genome shotgun (WGS) entry which is preliminary data.</text>
</comment>
<evidence type="ECO:0000313" key="5">
    <source>
        <dbReference type="Proteomes" id="UP000824120"/>
    </source>
</evidence>
<keyword evidence="1" id="KW-0862">Zinc</keyword>
<feature type="domain" description="CCHC-type" evidence="3">
    <location>
        <begin position="49"/>
        <end position="64"/>
    </location>
</feature>
<dbReference type="SUPFAM" id="SSF57756">
    <property type="entry name" value="Retrovirus zinc finger-like domains"/>
    <property type="match status" value="1"/>
</dbReference>
<dbReference type="InterPro" id="IPR001878">
    <property type="entry name" value="Znf_CCHC"/>
</dbReference>
<name>A0A9J5ZB69_SOLCO</name>
<dbReference type="GO" id="GO:0003676">
    <property type="term" value="F:nucleic acid binding"/>
    <property type="evidence" value="ECO:0007669"/>
    <property type="project" value="InterPro"/>
</dbReference>
<feature type="compositionally biased region" description="Low complexity" evidence="2">
    <location>
        <begin position="9"/>
        <end position="24"/>
    </location>
</feature>
<reference evidence="4 5" key="1">
    <citation type="submission" date="2020-09" db="EMBL/GenBank/DDBJ databases">
        <title>De no assembly of potato wild relative species, Solanum commersonii.</title>
        <authorList>
            <person name="Cho K."/>
        </authorList>
    </citation>
    <scope>NUCLEOTIDE SEQUENCE [LARGE SCALE GENOMIC DNA]</scope>
    <source>
        <strain evidence="4">LZ3.2</strain>
        <tissue evidence="4">Leaf</tissue>
    </source>
</reference>
<protein>
    <recommendedName>
        <fullName evidence="3">CCHC-type domain-containing protein</fullName>
    </recommendedName>
</protein>
<dbReference type="EMBL" id="JACXVP010000004">
    <property type="protein sequence ID" value="KAG5610219.1"/>
    <property type="molecule type" value="Genomic_DNA"/>
</dbReference>
<keyword evidence="1" id="KW-0863">Zinc-finger</keyword>
<keyword evidence="5" id="KW-1185">Reference proteome</keyword>
<keyword evidence="1" id="KW-0479">Metal-binding</keyword>
<dbReference type="AlphaFoldDB" id="A0A9J5ZB69"/>
<dbReference type="Proteomes" id="UP000824120">
    <property type="component" value="Chromosome 4"/>
</dbReference>
<evidence type="ECO:0000259" key="3">
    <source>
        <dbReference type="PROSITE" id="PS50158"/>
    </source>
</evidence>
<feature type="non-terminal residue" evidence="4">
    <location>
        <position position="193"/>
    </location>
</feature>
<feature type="region of interest" description="Disordered" evidence="2">
    <location>
        <begin position="1"/>
        <end position="30"/>
    </location>
</feature>
<evidence type="ECO:0000256" key="1">
    <source>
        <dbReference type="PROSITE-ProRule" id="PRU00047"/>
    </source>
</evidence>
<dbReference type="Pfam" id="PF00098">
    <property type="entry name" value="zf-CCHC"/>
    <property type="match status" value="1"/>
</dbReference>
<dbReference type="GO" id="GO:0008270">
    <property type="term" value="F:zinc ion binding"/>
    <property type="evidence" value="ECO:0007669"/>
    <property type="project" value="UniProtKB-KW"/>
</dbReference>
<sequence length="193" mass="21822">MNRSSLQQRSSEPALSPASAPPQRSRNDYRDKNSMNFRVQECHVSTDVCYKCGNVGHISRESPKNRQGNGNGGNRTQYSLMTSVDRVAPRGATLGTYGATNRLYTITSRQEQENLPDVITGIIKVFTFDVYALLDLERVYRDCTIYVNHKETMADLVELDMVDFDVIIEWRSSSTVPKCHFISYLNARKLVSG</sequence>
<dbReference type="InterPro" id="IPR036875">
    <property type="entry name" value="Znf_CCHC_sf"/>
</dbReference>
<evidence type="ECO:0000313" key="4">
    <source>
        <dbReference type="EMBL" id="KAG5610219.1"/>
    </source>
</evidence>
<dbReference type="Gene3D" id="4.10.60.10">
    <property type="entry name" value="Zinc finger, CCHC-type"/>
    <property type="match status" value="1"/>
</dbReference>
<accession>A0A9J5ZB69</accession>
<proteinExistence type="predicted"/>
<gene>
    <name evidence="4" type="ORF">H5410_021500</name>
</gene>
<dbReference type="PROSITE" id="PS50158">
    <property type="entry name" value="ZF_CCHC"/>
    <property type="match status" value="1"/>
</dbReference>
<evidence type="ECO:0000256" key="2">
    <source>
        <dbReference type="SAM" id="MobiDB-lite"/>
    </source>
</evidence>